<evidence type="ECO:0000313" key="2">
    <source>
        <dbReference type="Proteomes" id="UP001433268"/>
    </source>
</evidence>
<proteinExistence type="predicted"/>
<dbReference type="Proteomes" id="UP001433268">
    <property type="component" value="Unassembled WGS sequence"/>
</dbReference>
<sequence length="202" mass="22959">MSCQRLTPFPNEITYQVVREAILGRTLKRAQRLRLVSKTWKEWVDDIHIRLGHFVSNKYWPWFDFSFQRAPFWPRYIAHVALRPQQDGVSPILRAIGQAAEWVVGHSDPPPADSDAAAAAVREHIIGICSLRELWLEDKDPIDIWGPFPGNELPKSGEDQDFTISEQNQCDQTALAMAASANQVALIKETLQSMQNVPGDRE</sequence>
<evidence type="ECO:0000313" key="1">
    <source>
        <dbReference type="EMBL" id="KAK8061101.1"/>
    </source>
</evidence>
<organism evidence="1 2">
    <name type="scientific">Apiospora hydei</name>
    <dbReference type="NCBI Taxonomy" id="1337664"/>
    <lineage>
        <taxon>Eukaryota</taxon>
        <taxon>Fungi</taxon>
        <taxon>Dikarya</taxon>
        <taxon>Ascomycota</taxon>
        <taxon>Pezizomycotina</taxon>
        <taxon>Sordariomycetes</taxon>
        <taxon>Xylariomycetidae</taxon>
        <taxon>Amphisphaeriales</taxon>
        <taxon>Apiosporaceae</taxon>
        <taxon>Apiospora</taxon>
    </lineage>
</organism>
<keyword evidence="2" id="KW-1185">Reference proteome</keyword>
<evidence type="ECO:0008006" key="3">
    <source>
        <dbReference type="Google" id="ProtNLM"/>
    </source>
</evidence>
<name>A0ABR1USS9_9PEZI</name>
<dbReference type="RefSeq" id="XP_066660521.1">
    <property type="nucleotide sequence ID" value="XM_066819636.1"/>
</dbReference>
<comment type="caution">
    <text evidence="1">The sequence shown here is derived from an EMBL/GenBank/DDBJ whole genome shotgun (WGS) entry which is preliminary data.</text>
</comment>
<reference evidence="1 2" key="1">
    <citation type="submission" date="2023-01" db="EMBL/GenBank/DDBJ databases">
        <title>Analysis of 21 Apiospora genomes using comparative genomics revels a genus with tremendous synthesis potential of carbohydrate active enzymes and secondary metabolites.</title>
        <authorList>
            <person name="Sorensen T."/>
        </authorList>
    </citation>
    <scope>NUCLEOTIDE SEQUENCE [LARGE SCALE GENOMIC DNA]</scope>
    <source>
        <strain evidence="1 2">CBS 114990</strain>
    </source>
</reference>
<dbReference type="EMBL" id="JAQQWN010000011">
    <property type="protein sequence ID" value="KAK8061101.1"/>
    <property type="molecule type" value="Genomic_DNA"/>
</dbReference>
<protein>
    <recommendedName>
        <fullName evidence="3">F-box domain-containing protein</fullName>
    </recommendedName>
</protein>
<gene>
    <name evidence="1" type="ORF">PG997_015322</name>
</gene>
<dbReference type="GeneID" id="92052696"/>
<accession>A0ABR1USS9</accession>